<dbReference type="Pfam" id="PF06738">
    <property type="entry name" value="ThrE"/>
    <property type="match status" value="1"/>
</dbReference>
<comment type="caution">
    <text evidence="9">The sequence shown here is derived from an EMBL/GenBank/DDBJ whole genome shotgun (WGS) entry which is preliminary data.</text>
</comment>
<dbReference type="GO" id="GO:0005886">
    <property type="term" value="C:plasma membrane"/>
    <property type="evidence" value="ECO:0007669"/>
    <property type="project" value="UniProtKB-SubCell"/>
</dbReference>
<keyword evidence="5 7" id="KW-0472">Membrane</keyword>
<dbReference type="PANTHER" id="PTHR34390:SF2">
    <property type="entry name" value="SUCCINATE TRANSPORTER SUBUNIT YJJP-RELATED"/>
    <property type="match status" value="1"/>
</dbReference>
<evidence type="ECO:0000256" key="1">
    <source>
        <dbReference type="ARBA" id="ARBA00004651"/>
    </source>
</evidence>
<protein>
    <submittedName>
        <fullName evidence="9">Uncharacterized membrane protein YjjP (DUF1212 family)</fullName>
    </submittedName>
</protein>
<keyword evidence="4 7" id="KW-1133">Transmembrane helix</keyword>
<evidence type="ECO:0000313" key="9">
    <source>
        <dbReference type="EMBL" id="TCO84997.1"/>
    </source>
</evidence>
<name>A0A4R2LIC3_9FIRM</name>
<evidence type="ECO:0000259" key="8">
    <source>
        <dbReference type="Pfam" id="PF06738"/>
    </source>
</evidence>
<dbReference type="InterPro" id="IPR050539">
    <property type="entry name" value="ThrE_Dicarb/AminoAcid_Exp"/>
</dbReference>
<organism evidence="9 10">
    <name type="scientific">Frisingicoccus caecimuris</name>
    <dbReference type="NCBI Taxonomy" id="1796636"/>
    <lineage>
        <taxon>Bacteria</taxon>
        <taxon>Bacillati</taxon>
        <taxon>Bacillota</taxon>
        <taxon>Clostridia</taxon>
        <taxon>Lachnospirales</taxon>
        <taxon>Lachnospiraceae</taxon>
        <taxon>Frisingicoccus</taxon>
    </lineage>
</organism>
<evidence type="ECO:0000256" key="7">
    <source>
        <dbReference type="SAM" id="Phobius"/>
    </source>
</evidence>
<proteinExistence type="inferred from homology"/>
<evidence type="ECO:0000256" key="4">
    <source>
        <dbReference type="ARBA" id="ARBA00022989"/>
    </source>
</evidence>
<reference evidence="9 10" key="1">
    <citation type="submission" date="2019-03" db="EMBL/GenBank/DDBJ databases">
        <title>Genomic Encyclopedia of Type Strains, Phase IV (KMG-IV): sequencing the most valuable type-strain genomes for metagenomic binning, comparative biology and taxonomic classification.</title>
        <authorList>
            <person name="Goeker M."/>
        </authorList>
    </citation>
    <scope>NUCLEOTIDE SEQUENCE [LARGE SCALE GENOMIC DNA]</scope>
    <source>
        <strain evidence="9 10">DSM 28559</strain>
    </source>
</reference>
<keyword evidence="2" id="KW-1003">Cell membrane</keyword>
<keyword evidence="3 7" id="KW-0812">Transmembrane</keyword>
<dbReference type="InterPro" id="IPR010619">
    <property type="entry name" value="ThrE-like_N"/>
</dbReference>
<feature type="transmembrane region" description="Helical" evidence="7">
    <location>
        <begin position="177"/>
        <end position="196"/>
    </location>
</feature>
<gene>
    <name evidence="9" type="ORF">EV212_10445</name>
</gene>
<feature type="transmembrane region" description="Helical" evidence="7">
    <location>
        <begin position="232"/>
        <end position="256"/>
    </location>
</feature>
<dbReference type="AlphaFoldDB" id="A0A4R2LIC3"/>
<feature type="domain" description="Threonine/serine exporter-like N-terminal" evidence="8">
    <location>
        <begin position="16"/>
        <end position="255"/>
    </location>
</feature>
<feature type="transmembrane region" description="Helical" evidence="7">
    <location>
        <begin position="202"/>
        <end position="220"/>
    </location>
</feature>
<dbReference type="RefSeq" id="WP_132090180.1">
    <property type="nucleotide sequence ID" value="NZ_JANKAQ010000004.1"/>
</dbReference>
<evidence type="ECO:0000256" key="6">
    <source>
        <dbReference type="ARBA" id="ARBA00034125"/>
    </source>
</evidence>
<evidence type="ECO:0000256" key="5">
    <source>
        <dbReference type="ARBA" id="ARBA00023136"/>
    </source>
</evidence>
<dbReference type="EMBL" id="SLXA01000004">
    <property type="protein sequence ID" value="TCO84997.1"/>
    <property type="molecule type" value="Genomic_DNA"/>
</dbReference>
<keyword evidence="10" id="KW-1185">Reference proteome</keyword>
<accession>A0A4R2LIC3</accession>
<dbReference type="GO" id="GO:0015744">
    <property type="term" value="P:succinate transport"/>
    <property type="evidence" value="ECO:0007669"/>
    <property type="project" value="TreeGrafter"/>
</dbReference>
<sequence>MSHEEIIKKEKIYFELVTRLGSEMLENGGEIFRTGDVMTYAAHALGLKDFNTFVIANGIFASMLTDSQMYSCRVRYISLSPINICRLEALNTLSRRIAAGLNDPSEIEAELDKIHSLQSSNNLIKIISAGFGSGGFCYLFGGSFFDALTAFCAGCILYIFVLYLLPKLSLPKIMYNIAASIIAVCACILLHFIGLGDQLDRITIGALFLLVPGIALTNSFRNFLENDYLAGLVRLVDALVTAGGIAIGVGIATALFL</sequence>
<dbReference type="PANTHER" id="PTHR34390">
    <property type="entry name" value="UPF0442 PROTEIN YJJB-RELATED"/>
    <property type="match status" value="1"/>
</dbReference>
<dbReference type="Proteomes" id="UP000295711">
    <property type="component" value="Unassembled WGS sequence"/>
</dbReference>
<evidence type="ECO:0000256" key="2">
    <source>
        <dbReference type="ARBA" id="ARBA00022475"/>
    </source>
</evidence>
<comment type="subcellular location">
    <subcellularLocation>
        <location evidence="1">Cell membrane</location>
        <topology evidence="1">Multi-pass membrane protein</topology>
    </subcellularLocation>
</comment>
<dbReference type="OrthoDB" id="9813917at2"/>
<evidence type="ECO:0000313" key="10">
    <source>
        <dbReference type="Proteomes" id="UP000295711"/>
    </source>
</evidence>
<evidence type="ECO:0000256" key="3">
    <source>
        <dbReference type="ARBA" id="ARBA00022692"/>
    </source>
</evidence>
<feature type="transmembrane region" description="Helical" evidence="7">
    <location>
        <begin position="147"/>
        <end position="165"/>
    </location>
</feature>
<feature type="transmembrane region" description="Helical" evidence="7">
    <location>
        <begin position="123"/>
        <end position="141"/>
    </location>
</feature>
<comment type="similarity">
    <text evidence="6">Belongs to the ThrE exporter (TC 2.A.79) family.</text>
</comment>
<dbReference type="GO" id="GO:0022857">
    <property type="term" value="F:transmembrane transporter activity"/>
    <property type="evidence" value="ECO:0007669"/>
    <property type="project" value="InterPro"/>
</dbReference>